<name>A0A1B7L8S8_9ENTR</name>
<organism evidence="1 2">
    <name type="scientific">Mangrovibacter phragmitis</name>
    <dbReference type="NCBI Taxonomy" id="1691903"/>
    <lineage>
        <taxon>Bacteria</taxon>
        <taxon>Pseudomonadati</taxon>
        <taxon>Pseudomonadota</taxon>
        <taxon>Gammaproteobacteria</taxon>
        <taxon>Enterobacterales</taxon>
        <taxon>Enterobacteriaceae</taxon>
        <taxon>Mangrovibacter</taxon>
    </lineage>
</organism>
<dbReference type="RefSeq" id="WP_064594497.1">
    <property type="nucleotide sequence ID" value="NZ_LYRP01000001.1"/>
</dbReference>
<dbReference type="Proteomes" id="UP000078225">
    <property type="component" value="Unassembled WGS sequence"/>
</dbReference>
<gene>
    <name evidence="1" type="ORF">A9B99_02990</name>
</gene>
<protein>
    <submittedName>
        <fullName evidence="1">Uncharacterized protein</fullName>
    </submittedName>
</protein>
<comment type="caution">
    <text evidence="1">The sequence shown here is derived from an EMBL/GenBank/DDBJ whole genome shotgun (WGS) entry which is preliminary data.</text>
</comment>
<reference evidence="2" key="1">
    <citation type="submission" date="2016-05" db="EMBL/GenBank/DDBJ databases">
        <authorList>
            <person name="Behera P."/>
            <person name="Vaishampayan P."/>
            <person name="Singh N."/>
            <person name="Raina V."/>
            <person name="Suar M."/>
            <person name="Pattnaik A."/>
            <person name="Rastogi G."/>
        </authorList>
    </citation>
    <scope>NUCLEOTIDE SEQUENCE [LARGE SCALE GENOMIC DNA]</scope>
    <source>
        <strain evidence="2">MP23</strain>
    </source>
</reference>
<evidence type="ECO:0000313" key="1">
    <source>
        <dbReference type="EMBL" id="OAT78696.1"/>
    </source>
</evidence>
<keyword evidence="2" id="KW-1185">Reference proteome</keyword>
<dbReference type="AlphaFoldDB" id="A0A1B7L8S8"/>
<sequence length="83" mass="9218">MLLSKNHSIVGLNLFYCSSIKNKLLNNIDHSGKNADVKYLLMHSFERVKQHTKTAVHSNEALDALAWCVVRCFVCNNAGEVGG</sequence>
<dbReference type="STRING" id="1691903.A9B99_02990"/>
<proteinExistence type="predicted"/>
<accession>A0A1B7L8S8</accession>
<evidence type="ECO:0000313" key="2">
    <source>
        <dbReference type="Proteomes" id="UP000078225"/>
    </source>
</evidence>
<dbReference type="EMBL" id="LYRP01000001">
    <property type="protein sequence ID" value="OAT78696.1"/>
    <property type="molecule type" value="Genomic_DNA"/>
</dbReference>